<evidence type="ECO:0000313" key="2">
    <source>
        <dbReference type="EMBL" id="KAJ1173430.1"/>
    </source>
</evidence>
<evidence type="ECO:0000256" key="1">
    <source>
        <dbReference type="SAM" id="MobiDB-lite"/>
    </source>
</evidence>
<organism evidence="2 3">
    <name type="scientific">Pleurodeles waltl</name>
    <name type="common">Iberian ribbed newt</name>
    <dbReference type="NCBI Taxonomy" id="8319"/>
    <lineage>
        <taxon>Eukaryota</taxon>
        <taxon>Metazoa</taxon>
        <taxon>Chordata</taxon>
        <taxon>Craniata</taxon>
        <taxon>Vertebrata</taxon>
        <taxon>Euteleostomi</taxon>
        <taxon>Amphibia</taxon>
        <taxon>Batrachia</taxon>
        <taxon>Caudata</taxon>
        <taxon>Salamandroidea</taxon>
        <taxon>Salamandridae</taxon>
        <taxon>Pleurodelinae</taxon>
        <taxon>Pleurodeles</taxon>
    </lineage>
</organism>
<dbReference type="Proteomes" id="UP001066276">
    <property type="component" value="Chromosome 4_1"/>
</dbReference>
<accession>A0AAV7TB33</accession>
<sequence>MGGLHTCRNPTSSPTCSTISLPVSQRGSLLAPQTPPFLPLSPVIKVVPSLLCTNRFEPLSAIEELPAPMNAPKSVDGISNPSATPLIPQLDPEGIEPAASRDNLATVLQRVDEVKGLVLVLIDLMKSNIVHQRGSNCTCQGACGDARGKEAFSSTVPTMGDGTRGNFDLPNRGGLTRSGREDHHFNPTKDNPRHKGKPENVPRCRDRQKNWASNFDYSNDDKARGRTSGSDLPEIDHEDSSTQPSIRPYKTSYNNKFSFRDNTGNIANKEQDLGSSCGTNKIYLTDVPKLSPGSVENQVSRRNCLSVIRSDILSAERSSIPGTNLDTITLYFEDKALVTQLMDFDSRTCLNNVTTTGRDKTHTGPITF</sequence>
<comment type="caution">
    <text evidence="2">The sequence shown here is derived from an EMBL/GenBank/DDBJ whole genome shotgun (WGS) entry which is preliminary data.</text>
</comment>
<name>A0AAV7TB33_PLEWA</name>
<protein>
    <submittedName>
        <fullName evidence="2">Uncharacterized protein</fullName>
    </submittedName>
</protein>
<dbReference type="EMBL" id="JANPWB010000007">
    <property type="protein sequence ID" value="KAJ1173430.1"/>
    <property type="molecule type" value="Genomic_DNA"/>
</dbReference>
<proteinExistence type="predicted"/>
<dbReference type="AlphaFoldDB" id="A0AAV7TB33"/>
<keyword evidence="3" id="KW-1185">Reference proteome</keyword>
<evidence type="ECO:0000313" key="3">
    <source>
        <dbReference type="Proteomes" id="UP001066276"/>
    </source>
</evidence>
<gene>
    <name evidence="2" type="ORF">NDU88_005265</name>
</gene>
<feature type="compositionally biased region" description="Basic and acidic residues" evidence="1">
    <location>
        <begin position="178"/>
        <end position="209"/>
    </location>
</feature>
<reference evidence="2" key="1">
    <citation type="journal article" date="2022" name="bioRxiv">
        <title>Sequencing and chromosome-scale assembly of the giantPleurodeles waltlgenome.</title>
        <authorList>
            <person name="Brown T."/>
            <person name="Elewa A."/>
            <person name="Iarovenko S."/>
            <person name="Subramanian E."/>
            <person name="Araus A.J."/>
            <person name="Petzold A."/>
            <person name="Susuki M."/>
            <person name="Suzuki K.-i.T."/>
            <person name="Hayashi T."/>
            <person name="Toyoda A."/>
            <person name="Oliveira C."/>
            <person name="Osipova E."/>
            <person name="Leigh N.D."/>
            <person name="Simon A."/>
            <person name="Yun M.H."/>
        </authorList>
    </citation>
    <scope>NUCLEOTIDE SEQUENCE</scope>
    <source>
        <strain evidence="2">20211129_DDA</strain>
        <tissue evidence="2">Liver</tissue>
    </source>
</reference>
<feature type="region of interest" description="Disordered" evidence="1">
    <location>
        <begin position="154"/>
        <end position="249"/>
    </location>
</feature>